<dbReference type="PIRSF" id="PIRSF021265">
    <property type="entry name" value="DUF956"/>
    <property type="match status" value="1"/>
</dbReference>
<dbReference type="EMBL" id="JABZGW010000215">
    <property type="protein sequence ID" value="MBF4808063.1"/>
    <property type="molecule type" value="Genomic_DNA"/>
</dbReference>
<organism evidence="1 2">
    <name type="scientific">Lancefieldella rimae</name>
    <dbReference type="NCBI Taxonomy" id="1383"/>
    <lineage>
        <taxon>Bacteria</taxon>
        <taxon>Bacillati</taxon>
        <taxon>Actinomycetota</taxon>
        <taxon>Coriobacteriia</taxon>
        <taxon>Coriobacteriales</taxon>
        <taxon>Atopobiaceae</taxon>
        <taxon>Lancefieldella</taxon>
    </lineage>
</organism>
<dbReference type="AlphaFoldDB" id="A0A930W1G1"/>
<dbReference type="InterPro" id="IPR010360">
    <property type="entry name" value="DUF956"/>
</dbReference>
<gene>
    <name evidence="1" type="ORF">HXK26_05150</name>
</gene>
<evidence type="ECO:0000313" key="1">
    <source>
        <dbReference type="EMBL" id="MBF4808063.1"/>
    </source>
</evidence>
<sequence>MAQSQNSSVDLTIKASSFHGLTTYGDVLIGNKAFEFYNEKNPEDYIQIPWDEVDHVAASVIGKGKAISRFALFTKKNGSYSFSTRDNKATLRAIRTHVGEDKLLQSPNFWYVFKHGLLSLPHALSLIRDSRKKK</sequence>
<accession>A0A930W1G1</accession>
<dbReference type="Proteomes" id="UP000698335">
    <property type="component" value="Unassembled WGS sequence"/>
</dbReference>
<comment type="caution">
    <text evidence="1">The sequence shown here is derived from an EMBL/GenBank/DDBJ whole genome shotgun (WGS) entry which is preliminary data.</text>
</comment>
<reference evidence="1" key="1">
    <citation type="submission" date="2020-04" db="EMBL/GenBank/DDBJ databases">
        <title>Deep metagenomics examines the oral microbiome during advanced dental caries in children, revealing novel taxa and co-occurrences with host molecules.</title>
        <authorList>
            <person name="Baker J.L."/>
            <person name="Morton J.T."/>
            <person name="Dinis M."/>
            <person name="Alvarez R."/>
            <person name="Tran N.C."/>
            <person name="Knight R."/>
            <person name="Edlund A."/>
        </authorList>
    </citation>
    <scope>NUCLEOTIDE SEQUENCE</scope>
    <source>
        <strain evidence="1">JCVI_38_bin.5</strain>
    </source>
</reference>
<name>A0A930W1G1_9ACTN</name>
<protein>
    <submittedName>
        <fullName evidence="1">DUF956 family protein</fullName>
    </submittedName>
</protein>
<proteinExistence type="predicted"/>
<evidence type="ECO:0000313" key="2">
    <source>
        <dbReference type="Proteomes" id="UP000698335"/>
    </source>
</evidence>
<dbReference type="Pfam" id="PF06115">
    <property type="entry name" value="DUF956"/>
    <property type="match status" value="1"/>
</dbReference>